<dbReference type="Pfam" id="PF00069">
    <property type="entry name" value="Pkinase"/>
    <property type="match status" value="1"/>
</dbReference>
<dbReference type="EMBL" id="VYDA01000695">
    <property type="protein sequence ID" value="MYH63868.1"/>
    <property type="molecule type" value="Genomic_DNA"/>
</dbReference>
<dbReference type="SMART" id="SM00220">
    <property type="entry name" value="S_TKc"/>
    <property type="match status" value="1"/>
</dbReference>
<name>A0A6B1G640_9CHLR</name>
<keyword evidence="2" id="KW-0808">Transferase</keyword>
<reference evidence="7" key="1">
    <citation type="submission" date="2019-09" db="EMBL/GenBank/DDBJ databases">
        <title>Characterisation of the sponge microbiome using genome-centric metagenomics.</title>
        <authorList>
            <person name="Engelberts J.P."/>
            <person name="Robbins S.J."/>
            <person name="De Goeij J.M."/>
            <person name="Aranda M."/>
            <person name="Bell S.C."/>
            <person name="Webster N.S."/>
        </authorList>
    </citation>
    <scope>NUCLEOTIDE SEQUENCE</scope>
    <source>
        <strain evidence="7">SB0675_bin_29</strain>
    </source>
</reference>
<dbReference type="GO" id="GO:0004674">
    <property type="term" value="F:protein serine/threonine kinase activity"/>
    <property type="evidence" value="ECO:0007669"/>
    <property type="project" value="UniProtKB-KW"/>
</dbReference>
<dbReference type="GO" id="GO:0005524">
    <property type="term" value="F:ATP binding"/>
    <property type="evidence" value="ECO:0007669"/>
    <property type="project" value="UniProtKB-KW"/>
</dbReference>
<dbReference type="PROSITE" id="PS50011">
    <property type="entry name" value="PROTEIN_KINASE_DOM"/>
    <property type="match status" value="1"/>
</dbReference>
<evidence type="ECO:0000256" key="1">
    <source>
        <dbReference type="ARBA" id="ARBA00022527"/>
    </source>
</evidence>
<evidence type="ECO:0000259" key="6">
    <source>
        <dbReference type="PROSITE" id="PS50011"/>
    </source>
</evidence>
<evidence type="ECO:0000256" key="3">
    <source>
        <dbReference type="ARBA" id="ARBA00022741"/>
    </source>
</evidence>
<evidence type="ECO:0000256" key="2">
    <source>
        <dbReference type="ARBA" id="ARBA00022679"/>
    </source>
</evidence>
<dbReference type="InterPro" id="IPR000719">
    <property type="entry name" value="Prot_kinase_dom"/>
</dbReference>
<dbReference type="SUPFAM" id="SSF56112">
    <property type="entry name" value="Protein kinase-like (PK-like)"/>
    <property type="match status" value="1"/>
</dbReference>
<keyword evidence="1 7" id="KW-0723">Serine/threonine-protein kinase</keyword>
<sequence length="450" mass="52092">MNQLLRSNEMVRTESTNLSYIIEEFLGGGGQGEVYRARGRRGHLNSGSRDETVALKWYFPNYLRQDQDLKERLKYAVDKGPPSDRFLWPQELVQATDRPGFGYVMPLRDYRFVGMTDLVARRVLPNFRALVTASFELAYNYRQLHAKGLCYRDISFGNVFFDPENGEIRICDNDNVGIDGQSSAIDGTVGFMAPEIIRGEASPRSQTDLFSLAVLLFYMLVNHHPLEGARETQIRCFDLPAKTRLYGTHPIFIFDPNDDSNRPLPVHHDNARKLWPLYPNFVQDLFTRSFTEGLHDPKKRVRESQWTSALIRLRDSIFYCMQCKVENFYDPDALRNSGGSSRTCWECNSPYRLPPRMRIDHTDVVMLNHDTRLYPHHVDRDRSYEFDVPIAEIIQHTKNPQVWRVRNLSTHRWVGQNVNGQLTEIDPGEAINLSSGLRIQFGNREGEVRL</sequence>
<proteinExistence type="predicted"/>
<accession>A0A6B1G640</accession>
<evidence type="ECO:0000256" key="4">
    <source>
        <dbReference type="ARBA" id="ARBA00022777"/>
    </source>
</evidence>
<dbReference type="InterPro" id="IPR011009">
    <property type="entry name" value="Kinase-like_dom_sf"/>
</dbReference>
<dbReference type="Gene3D" id="1.10.510.10">
    <property type="entry name" value="Transferase(Phosphotransferase) domain 1"/>
    <property type="match status" value="1"/>
</dbReference>
<dbReference type="AlphaFoldDB" id="A0A6B1G640"/>
<gene>
    <name evidence="7" type="ORF">F4148_19690</name>
</gene>
<organism evidence="7">
    <name type="scientific">Caldilineaceae bacterium SB0675_bin_29</name>
    <dbReference type="NCBI Taxonomy" id="2605266"/>
    <lineage>
        <taxon>Bacteria</taxon>
        <taxon>Bacillati</taxon>
        <taxon>Chloroflexota</taxon>
        <taxon>Caldilineae</taxon>
        <taxon>Caldilineales</taxon>
        <taxon>Caldilineaceae</taxon>
    </lineage>
</organism>
<comment type="caution">
    <text evidence="7">The sequence shown here is derived from an EMBL/GenBank/DDBJ whole genome shotgun (WGS) entry which is preliminary data.</text>
</comment>
<evidence type="ECO:0000256" key="5">
    <source>
        <dbReference type="ARBA" id="ARBA00022840"/>
    </source>
</evidence>
<keyword evidence="3" id="KW-0547">Nucleotide-binding</keyword>
<protein>
    <submittedName>
        <fullName evidence="7">Serine/threonine protein kinase</fullName>
    </submittedName>
</protein>
<dbReference type="PANTHER" id="PTHR24345:SF0">
    <property type="entry name" value="CELL CYCLE SERINE_THREONINE-PROTEIN KINASE CDC5_MSD2"/>
    <property type="match status" value="1"/>
</dbReference>
<evidence type="ECO:0000313" key="7">
    <source>
        <dbReference type="EMBL" id="MYH63868.1"/>
    </source>
</evidence>
<keyword evidence="4 7" id="KW-0418">Kinase</keyword>
<keyword evidence="5" id="KW-0067">ATP-binding</keyword>
<dbReference type="PANTHER" id="PTHR24345">
    <property type="entry name" value="SERINE/THREONINE-PROTEIN KINASE PLK"/>
    <property type="match status" value="1"/>
</dbReference>
<feature type="domain" description="Protein kinase" evidence="6">
    <location>
        <begin position="20"/>
        <end position="319"/>
    </location>
</feature>